<protein>
    <submittedName>
        <fullName evidence="1">Uncharacterized protein</fullName>
    </submittedName>
</protein>
<sequence>MAQAIITKFLAPTMSRGDRVKATCWNSSVTIAWSYQLDTYGNHRAAVEELVKKLNAKMDAEFKIVAGGELPDQSGYSFIITA</sequence>
<reference evidence="1 2" key="1">
    <citation type="submission" date="2017-04" db="EMBL/GenBank/DDBJ databases">
        <title>Complete Genome Sequence of Lytic Bacteriophage SE1 Infecting Salmonella Enteritidis Isolates.</title>
        <authorList>
            <person name="Kim D."/>
            <person name="Kim Y.J."/>
            <person name="Han B.K."/>
            <person name="Kim H."/>
        </authorList>
    </citation>
    <scope>NUCLEOTIDE SEQUENCE [LARGE SCALE GENOMIC DNA]</scope>
</reference>
<dbReference type="Proteomes" id="UP000225812">
    <property type="component" value="Segment"/>
</dbReference>
<evidence type="ECO:0000313" key="2">
    <source>
        <dbReference type="Proteomes" id="UP000225812"/>
    </source>
</evidence>
<accession>A0A1W6JS93</accession>
<name>A0A1W6JS93_9CAUD</name>
<organism evidence="1 2">
    <name type="scientific">Salmonella phage SE1Kor</name>
    <dbReference type="NCBI Taxonomy" id="2847282"/>
    <lineage>
        <taxon>Viruses</taxon>
        <taxon>Duplodnaviria</taxon>
        <taxon>Heunggongvirae</taxon>
        <taxon>Uroviricota</taxon>
        <taxon>Caudoviricetes</taxon>
        <taxon>Queuovirinae</taxon>
        <taxon>Nonagvirus</taxon>
        <taxon>Nonagvirus SE1Kor</taxon>
    </lineage>
</organism>
<proteinExistence type="predicted"/>
<keyword evidence="2" id="KW-1185">Reference proteome</keyword>
<dbReference type="KEGG" id="vg:40089945"/>
<evidence type="ECO:0000313" key="1">
    <source>
        <dbReference type="EMBL" id="ARM70095.1"/>
    </source>
</evidence>
<dbReference type="EMBL" id="KY926791">
    <property type="protein sequence ID" value="ARM70095.1"/>
    <property type="molecule type" value="Genomic_DNA"/>
</dbReference>